<evidence type="ECO:0000256" key="1">
    <source>
        <dbReference type="SAM" id="Coils"/>
    </source>
</evidence>
<sequence>MKAIARQLQKSTQIQALNVWRWKISLRKFTSVIFKEIGCLAIFIFPSEIDEHAFENFVVVEEHRRLKKPSIEQAERERQAEEQYCRDIEQKSMEADIAQEKMEAEKRHKACKSVMAFVTDVLVL</sequence>
<comment type="caution">
    <text evidence="2">The sequence shown here is derived from an EMBL/GenBank/DDBJ whole genome shotgun (WGS) entry which is preliminary data.</text>
</comment>
<gene>
    <name evidence="2" type="ORF">KSP39_PZI013997</name>
</gene>
<evidence type="ECO:0000313" key="3">
    <source>
        <dbReference type="Proteomes" id="UP001418222"/>
    </source>
</evidence>
<protein>
    <submittedName>
        <fullName evidence="2">Uncharacterized protein</fullName>
    </submittedName>
</protein>
<dbReference type="AlphaFoldDB" id="A0AAP0BDM5"/>
<dbReference type="Proteomes" id="UP001418222">
    <property type="component" value="Unassembled WGS sequence"/>
</dbReference>
<keyword evidence="1" id="KW-0175">Coiled coil</keyword>
<evidence type="ECO:0000313" key="2">
    <source>
        <dbReference type="EMBL" id="KAK8935840.1"/>
    </source>
</evidence>
<keyword evidence="3" id="KW-1185">Reference proteome</keyword>
<name>A0AAP0BDM5_9ASPA</name>
<accession>A0AAP0BDM5</accession>
<dbReference type="EMBL" id="JBBWWQ010000011">
    <property type="protein sequence ID" value="KAK8935840.1"/>
    <property type="molecule type" value="Genomic_DNA"/>
</dbReference>
<feature type="coiled-coil region" evidence="1">
    <location>
        <begin position="71"/>
        <end position="108"/>
    </location>
</feature>
<organism evidence="2 3">
    <name type="scientific">Platanthera zijinensis</name>
    <dbReference type="NCBI Taxonomy" id="2320716"/>
    <lineage>
        <taxon>Eukaryota</taxon>
        <taxon>Viridiplantae</taxon>
        <taxon>Streptophyta</taxon>
        <taxon>Embryophyta</taxon>
        <taxon>Tracheophyta</taxon>
        <taxon>Spermatophyta</taxon>
        <taxon>Magnoliopsida</taxon>
        <taxon>Liliopsida</taxon>
        <taxon>Asparagales</taxon>
        <taxon>Orchidaceae</taxon>
        <taxon>Orchidoideae</taxon>
        <taxon>Orchideae</taxon>
        <taxon>Orchidinae</taxon>
        <taxon>Platanthera</taxon>
    </lineage>
</organism>
<proteinExistence type="predicted"/>
<reference evidence="2 3" key="1">
    <citation type="journal article" date="2022" name="Nat. Plants">
        <title>Genomes of leafy and leafless Platanthera orchids illuminate the evolution of mycoheterotrophy.</title>
        <authorList>
            <person name="Li M.H."/>
            <person name="Liu K.W."/>
            <person name="Li Z."/>
            <person name="Lu H.C."/>
            <person name="Ye Q.L."/>
            <person name="Zhang D."/>
            <person name="Wang J.Y."/>
            <person name="Li Y.F."/>
            <person name="Zhong Z.M."/>
            <person name="Liu X."/>
            <person name="Yu X."/>
            <person name="Liu D.K."/>
            <person name="Tu X.D."/>
            <person name="Liu B."/>
            <person name="Hao Y."/>
            <person name="Liao X.Y."/>
            <person name="Jiang Y.T."/>
            <person name="Sun W.H."/>
            <person name="Chen J."/>
            <person name="Chen Y.Q."/>
            <person name="Ai Y."/>
            <person name="Zhai J.W."/>
            <person name="Wu S.S."/>
            <person name="Zhou Z."/>
            <person name="Hsiao Y.Y."/>
            <person name="Wu W.L."/>
            <person name="Chen Y.Y."/>
            <person name="Lin Y.F."/>
            <person name="Hsu J.L."/>
            <person name="Li C.Y."/>
            <person name="Wang Z.W."/>
            <person name="Zhao X."/>
            <person name="Zhong W.Y."/>
            <person name="Ma X.K."/>
            <person name="Ma L."/>
            <person name="Huang J."/>
            <person name="Chen G.Z."/>
            <person name="Huang M.Z."/>
            <person name="Huang L."/>
            <person name="Peng D.H."/>
            <person name="Luo Y.B."/>
            <person name="Zou S.Q."/>
            <person name="Chen S.P."/>
            <person name="Lan S."/>
            <person name="Tsai W.C."/>
            <person name="Van de Peer Y."/>
            <person name="Liu Z.J."/>
        </authorList>
    </citation>
    <scope>NUCLEOTIDE SEQUENCE [LARGE SCALE GENOMIC DNA]</scope>
    <source>
        <strain evidence="2">Lor287</strain>
    </source>
</reference>